<feature type="region of interest" description="Disordered" evidence="1">
    <location>
        <begin position="66"/>
        <end position="86"/>
    </location>
</feature>
<keyword evidence="3" id="KW-1185">Reference proteome</keyword>
<protein>
    <submittedName>
        <fullName evidence="2">Uncharacterized protein</fullName>
    </submittedName>
</protein>
<organism evidence="2 3">
    <name type="scientific">Eucalyptus globulus</name>
    <name type="common">Tasmanian blue gum</name>
    <dbReference type="NCBI Taxonomy" id="34317"/>
    <lineage>
        <taxon>Eukaryota</taxon>
        <taxon>Viridiplantae</taxon>
        <taxon>Streptophyta</taxon>
        <taxon>Embryophyta</taxon>
        <taxon>Tracheophyta</taxon>
        <taxon>Spermatophyta</taxon>
        <taxon>Magnoliopsida</taxon>
        <taxon>eudicotyledons</taxon>
        <taxon>Gunneridae</taxon>
        <taxon>Pentapetalae</taxon>
        <taxon>rosids</taxon>
        <taxon>malvids</taxon>
        <taxon>Myrtales</taxon>
        <taxon>Myrtaceae</taxon>
        <taxon>Myrtoideae</taxon>
        <taxon>Eucalypteae</taxon>
        <taxon>Eucalyptus</taxon>
    </lineage>
</organism>
<accession>A0ABD3KPF2</accession>
<gene>
    <name evidence="2" type="ORF">ACJRO7_022098</name>
</gene>
<sequence>MGNCILLFRRPHDNLHAFFDGGEEEFDASTPVKKITSSLGNGERWPCSSFLSSSMLEPEEVYYIAPDAEHPQSPSSHPEPSDQKKCKSNFVKVVVTKRELMSILQNGDKMVPEEIAVHLLNRLCFNKQCQKWRPSLATITEVQNF</sequence>
<dbReference type="EMBL" id="JBJKBG010000005">
    <property type="protein sequence ID" value="KAL3740919.1"/>
    <property type="molecule type" value="Genomic_DNA"/>
</dbReference>
<name>A0ABD3KPF2_EUCGL</name>
<evidence type="ECO:0000313" key="3">
    <source>
        <dbReference type="Proteomes" id="UP001634007"/>
    </source>
</evidence>
<dbReference type="AlphaFoldDB" id="A0ABD3KPF2"/>
<evidence type="ECO:0000313" key="2">
    <source>
        <dbReference type="EMBL" id="KAL3740919.1"/>
    </source>
</evidence>
<reference evidence="2 3" key="1">
    <citation type="submission" date="2024-11" db="EMBL/GenBank/DDBJ databases">
        <title>Chromosome-level genome assembly of Eucalyptus globulus Labill. provides insights into its genome evolution.</title>
        <authorList>
            <person name="Li X."/>
        </authorList>
    </citation>
    <scope>NUCLEOTIDE SEQUENCE [LARGE SCALE GENOMIC DNA]</scope>
    <source>
        <strain evidence="2">CL2024</strain>
        <tissue evidence="2">Fresh tender leaves</tissue>
    </source>
</reference>
<dbReference type="Proteomes" id="UP001634007">
    <property type="component" value="Unassembled WGS sequence"/>
</dbReference>
<comment type="caution">
    <text evidence="2">The sequence shown here is derived from an EMBL/GenBank/DDBJ whole genome shotgun (WGS) entry which is preliminary data.</text>
</comment>
<proteinExistence type="predicted"/>
<evidence type="ECO:0000256" key="1">
    <source>
        <dbReference type="SAM" id="MobiDB-lite"/>
    </source>
</evidence>